<dbReference type="Pfam" id="PF10672">
    <property type="entry name" value="Methyltrans_SAM"/>
    <property type="match status" value="1"/>
</dbReference>
<gene>
    <name evidence="5" type="ORF">LEP1GSC158_3494</name>
</gene>
<reference evidence="5 6" key="1">
    <citation type="submission" date="2013-01" db="EMBL/GenBank/DDBJ databases">
        <authorList>
            <person name="Harkins D.M."/>
            <person name="Durkin A.S."/>
            <person name="Brinkac L.M."/>
            <person name="Haft D.H."/>
            <person name="Selengut J.D."/>
            <person name="Sanka R."/>
            <person name="DePew J."/>
            <person name="Purushe J."/>
            <person name="Tulsiani S.M."/>
            <person name="Graham G.C."/>
            <person name="Burns M.-A."/>
            <person name="Dohnt M.F."/>
            <person name="Smythe L.D."/>
            <person name="McKay D.B."/>
            <person name="Craig S.B."/>
            <person name="Vinetz J.M."/>
            <person name="Sutton G.G."/>
            <person name="Nierman W.C."/>
            <person name="Fouts D.E."/>
        </authorList>
    </citation>
    <scope>NUCLEOTIDE SEQUENCE [LARGE SCALE GENOMIC DNA]</scope>
    <source>
        <strain evidence="5 6">LT2156</strain>
    </source>
</reference>
<accession>M6HKC0</accession>
<evidence type="ECO:0000256" key="3">
    <source>
        <dbReference type="ARBA" id="ARBA00022691"/>
    </source>
</evidence>
<dbReference type="InterPro" id="IPR019614">
    <property type="entry name" value="SAM-dep_methyl-trfase"/>
</dbReference>
<dbReference type="GO" id="GO:0032259">
    <property type="term" value="P:methylation"/>
    <property type="evidence" value="ECO:0007669"/>
    <property type="project" value="UniProtKB-KW"/>
</dbReference>
<dbReference type="Gene3D" id="3.30.750.80">
    <property type="entry name" value="RNA methyltransferase domain (HRMD) like"/>
    <property type="match status" value="1"/>
</dbReference>
<dbReference type="SUPFAM" id="SSF53335">
    <property type="entry name" value="S-adenosyl-L-methionine-dependent methyltransferases"/>
    <property type="match status" value="1"/>
</dbReference>
<evidence type="ECO:0000313" key="5">
    <source>
        <dbReference type="EMBL" id="EMM97793.1"/>
    </source>
</evidence>
<evidence type="ECO:0000259" key="4">
    <source>
        <dbReference type="Pfam" id="PF10672"/>
    </source>
</evidence>
<keyword evidence="1 5" id="KW-0489">Methyltransferase</keyword>
<dbReference type="Proteomes" id="UP000012089">
    <property type="component" value="Unassembled WGS sequence"/>
</dbReference>
<dbReference type="InterPro" id="IPR029063">
    <property type="entry name" value="SAM-dependent_MTases_sf"/>
</dbReference>
<feature type="domain" description="S-adenosylmethionine-dependent methyltransferase" evidence="4">
    <location>
        <begin position="119"/>
        <end position="171"/>
    </location>
</feature>
<dbReference type="GO" id="GO:0008168">
    <property type="term" value="F:methyltransferase activity"/>
    <property type="evidence" value="ECO:0007669"/>
    <property type="project" value="UniProtKB-KW"/>
</dbReference>
<evidence type="ECO:0000313" key="6">
    <source>
        <dbReference type="Proteomes" id="UP000012089"/>
    </source>
</evidence>
<dbReference type="AlphaFoldDB" id="M6HKC0"/>
<dbReference type="Gene3D" id="3.40.50.150">
    <property type="entry name" value="Vaccinia Virus protein VP39"/>
    <property type="match status" value="1"/>
</dbReference>
<proteinExistence type="predicted"/>
<evidence type="ECO:0000256" key="2">
    <source>
        <dbReference type="ARBA" id="ARBA00022679"/>
    </source>
</evidence>
<keyword evidence="2 5" id="KW-0808">Transferase</keyword>
<dbReference type="PANTHER" id="PTHR43042:SF3">
    <property type="entry name" value="RIBOSOMAL RNA LARGE SUBUNIT METHYLTRANSFERASE YWBD-RELATED"/>
    <property type="match status" value="1"/>
</dbReference>
<comment type="caution">
    <text evidence="5">The sequence shown here is derived from an EMBL/GenBank/DDBJ whole genome shotgun (WGS) entry which is preliminary data.</text>
</comment>
<dbReference type="PANTHER" id="PTHR43042">
    <property type="entry name" value="SAM-DEPENDENT METHYLTRANSFERASE"/>
    <property type="match status" value="1"/>
</dbReference>
<sequence>MLEKQFNSYNDFGNPMVMFRNRITRMAKHWKKWARKRNIECFRIYDRDIPQVPVCVDLYGPLCHISVYKNNYEISDEDRVKESEEISKIICEILSIHPNQIFWKKREPKKGKEQYEKQSEQSELFEVGENGLRFYVNLSDYVDTGLFLDHRITRDLVRKESKGKKFLNLFLIPDHLPSTRRQVELQKA</sequence>
<protein>
    <submittedName>
        <fullName evidence="5">S-adenosylmethionine-dependent methyltransferase domain protein</fullName>
    </submittedName>
</protein>
<evidence type="ECO:0000256" key="1">
    <source>
        <dbReference type="ARBA" id="ARBA00022603"/>
    </source>
</evidence>
<dbReference type="EMBL" id="AFMF02000010">
    <property type="protein sequence ID" value="EMM97793.1"/>
    <property type="molecule type" value="Genomic_DNA"/>
</dbReference>
<name>M6HKC0_LEPIR</name>
<organism evidence="5 6">
    <name type="scientific">Leptospira interrogans serovar Zanoni str. LT2156</name>
    <dbReference type="NCBI Taxonomy" id="1001601"/>
    <lineage>
        <taxon>Bacteria</taxon>
        <taxon>Pseudomonadati</taxon>
        <taxon>Spirochaetota</taxon>
        <taxon>Spirochaetia</taxon>
        <taxon>Leptospirales</taxon>
        <taxon>Leptospiraceae</taxon>
        <taxon>Leptospira</taxon>
    </lineage>
</organism>
<keyword evidence="3" id="KW-0949">S-adenosyl-L-methionine</keyword>